<accession>A0A672UGI2</accession>
<evidence type="ECO:0000256" key="2">
    <source>
        <dbReference type="ARBA" id="ARBA00022692"/>
    </source>
</evidence>
<dbReference type="AlphaFoldDB" id="A0A672UGI2"/>
<name>A0A672UGI2_STRHB</name>
<reference evidence="7 8" key="1">
    <citation type="submission" date="2019-11" db="EMBL/GenBank/DDBJ databases">
        <title>Strigops habroptila (kakapo) genome, bStrHab1, primary haplotype, v2.</title>
        <authorList>
            <person name="Jarvis E.D."/>
            <person name="Howard J."/>
            <person name="Rhie A."/>
            <person name="Phillippy A."/>
            <person name="Korlach J."/>
            <person name="Digby A."/>
            <person name="Iorns D."/>
            <person name="Eason D."/>
            <person name="Robertson B."/>
            <person name="Raemaekers T."/>
            <person name="Howe K."/>
            <person name="Lewin H."/>
            <person name="Damas J."/>
            <person name="Hastie A."/>
            <person name="Tracey A."/>
            <person name="Chow W."/>
            <person name="Fedrigo O."/>
        </authorList>
    </citation>
    <scope>NUCLEOTIDE SEQUENCE [LARGE SCALE GENOMIC DNA]</scope>
</reference>
<dbReference type="PANTHER" id="PTHR48021:SF59">
    <property type="entry name" value="SOLUTE CARRIER FAMILY 2, FACILITATED GLUCOSE TRANSPORTER MEMBER 6"/>
    <property type="match status" value="1"/>
</dbReference>
<dbReference type="InParanoid" id="A0A672UGI2"/>
<feature type="compositionally biased region" description="Low complexity" evidence="5">
    <location>
        <begin position="16"/>
        <end position="29"/>
    </location>
</feature>
<dbReference type="GO" id="GO:0022857">
    <property type="term" value="F:transmembrane transporter activity"/>
    <property type="evidence" value="ECO:0007669"/>
    <property type="project" value="InterPro"/>
</dbReference>
<dbReference type="GeneTree" id="ENSGT00940000159976"/>
<keyword evidence="4" id="KW-0472">Membrane</keyword>
<keyword evidence="2" id="KW-0812">Transmembrane</keyword>
<evidence type="ECO:0000256" key="1">
    <source>
        <dbReference type="ARBA" id="ARBA00004141"/>
    </source>
</evidence>
<proteinExistence type="predicted"/>
<keyword evidence="3" id="KW-1133">Transmembrane helix</keyword>
<evidence type="ECO:0000256" key="3">
    <source>
        <dbReference type="ARBA" id="ARBA00022989"/>
    </source>
</evidence>
<sequence length="322" mass="33336">KLAGAEESIGSARGAGSCSPPHGSSSCCSTQRNPPAWCRAGPFPRKPHGCHESLGQGWGKLQERVQLSAGCNKGTQPPSSLSLPQEPPQQAALPGCVCRCSGELQLWLCPGLPLTRHPCPGSSPQPRSEAGPEHSILVWGKEQGCPCWGGSQSQRIPNPPGSLSVSLQSVFMLGAAAGGLSAMLLNDLLGRKLSIMFSALPSAVGYALMAGAQGIGTLLLGRVLTGYAGGVTSASIPVYISEISHPGVRGMLGACPQVMAVLGSLVLYALGKYLSVQRAGNPWWDLGEGEFILNVVSKLVNSFPSQPPTQVCKGGLDRITPV</sequence>
<dbReference type="Pfam" id="PF00083">
    <property type="entry name" value="Sugar_tr"/>
    <property type="match status" value="1"/>
</dbReference>
<dbReference type="InterPro" id="IPR050549">
    <property type="entry name" value="MFS_Trehalose_Transporter"/>
</dbReference>
<dbReference type="InterPro" id="IPR036259">
    <property type="entry name" value="MFS_trans_sf"/>
</dbReference>
<reference evidence="7" key="2">
    <citation type="submission" date="2025-08" db="UniProtKB">
        <authorList>
            <consortium name="Ensembl"/>
        </authorList>
    </citation>
    <scope>IDENTIFICATION</scope>
</reference>
<dbReference type="SUPFAM" id="SSF103473">
    <property type="entry name" value="MFS general substrate transporter"/>
    <property type="match status" value="1"/>
</dbReference>
<evidence type="ECO:0000313" key="8">
    <source>
        <dbReference type="Proteomes" id="UP000472266"/>
    </source>
</evidence>
<comment type="subcellular location">
    <subcellularLocation>
        <location evidence="1">Membrane</location>
        <topology evidence="1">Multi-pass membrane protein</topology>
    </subcellularLocation>
</comment>
<evidence type="ECO:0000313" key="7">
    <source>
        <dbReference type="Ensembl" id="ENSSHBP00005014261.1"/>
    </source>
</evidence>
<dbReference type="PROSITE" id="PS50850">
    <property type="entry name" value="MFS"/>
    <property type="match status" value="1"/>
</dbReference>
<reference evidence="7" key="3">
    <citation type="submission" date="2025-09" db="UniProtKB">
        <authorList>
            <consortium name="Ensembl"/>
        </authorList>
    </citation>
    <scope>IDENTIFICATION</scope>
</reference>
<organism evidence="7 8">
    <name type="scientific">Strigops habroptila</name>
    <name type="common">Kakapo</name>
    <dbReference type="NCBI Taxonomy" id="2489341"/>
    <lineage>
        <taxon>Eukaryota</taxon>
        <taxon>Metazoa</taxon>
        <taxon>Chordata</taxon>
        <taxon>Craniata</taxon>
        <taxon>Vertebrata</taxon>
        <taxon>Euteleostomi</taxon>
        <taxon>Archelosauria</taxon>
        <taxon>Archosauria</taxon>
        <taxon>Dinosauria</taxon>
        <taxon>Saurischia</taxon>
        <taxon>Theropoda</taxon>
        <taxon>Coelurosauria</taxon>
        <taxon>Aves</taxon>
        <taxon>Neognathae</taxon>
        <taxon>Neoaves</taxon>
        <taxon>Telluraves</taxon>
        <taxon>Australaves</taxon>
        <taxon>Psittaciformes</taxon>
        <taxon>Psittacidae</taxon>
        <taxon>Strigops</taxon>
    </lineage>
</organism>
<dbReference type="InterPro" id="IPR020846">
    <property type="entry name" value="MFS_dom"/>
</dbReference>
<dbReference type="Proteomes" id="UP000472266">
    <property type="component" value="Chromosome 18"/>
</dbReference>
<feature type="region of interest" description="Disordered" evidence="5">
    <location>
        <begin position="1"/>
        <end position="33"/>
    </location>
</feature>
<dbReference type="Ensembl" id="ENSSHBT00005017147.1">
    <property type="protein sequence ID" value="ENSSHBP00005014261.1"/>
    <property type="gene ID" value="ENSSHBG00005012505.1"/>
</dbReference>
<protein>
    <recommendedName>
        <fullName evidence="6">Major facilitator superfamily (MFS) profile domain-containing protein</fullName>
    </recommendedName>
</protein>
<dbReference type="Gene3D" id="1.20.1250.20">
    <property type="entry name" value="MFS general substrate transporter like domains"/>
    <property type="match status" value="1"/>
</dbReference>
<evidence type="ECO:0000256" key="5">
    <source>
        <dbReference type="SAM" id="MobiDB-lite"/>
    </source>
</evidence>
<dbReference type="PANTHER" id="PTHR48021">
    <property type="match status" value="1"/>
</dbReference>
<dbReference type="InterPro" id="IPR005828">
    <property type="entry name" value="MFS_sugar_transport-like"/>
</dbReference>
<feature type="domain" description="Major facilitator superfamily (MFS) profile" evidence="6">
    <location>
        <begin position="95"/>
        <end position="322"/>
    </location>
</feature>
<evidence type="ECO:0000259" key="6">
    <source>
        <dbReference type="PROSITE" id="PS50850"/>
    </source>
</evidence>
<keyword evidence="8" id="KW-1185">Reference proteome</keyword>
<dbReference type="GO" id="GO:0016020">
    <property type="term" value="C:membrane"/>
    <property type="evidence" value="ECO:0007669"/>
    <property type="project" value="UniProtKB-SubCell"/>
</dbReference>
<evidence type="ECO:0000256" key="4">
    <source>
        <dbReference type="ARBA" id="ARBA00023136"/>
    </source>
</evidence>